<dbReference type="Gene3D" id="3.40.50.11350">
    <property type="match status" value="1"/>
</dbReference>
<sequence>MVQTAAILTRKNIAIAAIVLFTIGLYSSTDDSRPQNFILEVYHNGWNPLLKEDVFKSPPVDSEAIRDICSSTEWNQSLIFTCDDNNGGIGKVRNSILNCVRYTIAAGGSLVMPKILEREMPDRMGESEPLARRHGPKRHELDYLFDVNHFYDSLGKSCPELILIRNMDEKAGDNQRFSLLPESLFPDVPTSGLQHPEEWPRRLGDWIETKLAPGSVSEKKPIIIDLEHSFLHYPTHSDGHAVAHVFGNILQFRSDVREIATNALGTLIEWYDFSVNISHHGMLKPSFLGVHIDTENPLLERRHEIDIEYSHYDALTRAYFDLSSNLQLPIVYAASGNLEEIEHFNLDATDLNIAVTFKEDLLEENDLKRLHRLTYDQRSLVDYLVLTRAESFAGIGHSPFSWNVALVREQYGAVMEGVLDGDIWRDGMNTLFGVRPDYVESSACMWS</sequence>
<protein>
    <submittedName>
        <fullName evidence="2">Putative alternative oxidase</fullName>
    </submittedName>
</protein>
<dbReference type="GO" id="GO:0016740">
    <property type="term" value="F:transferase activity"/>
    <property type="evidence" value="ECO:0007669"/>
    <property type="project" value="UniProtKB-KW"/>
</dbReference>
<keyword evidence="1" id="KW-1133">Transmembrane helix</keyword>
<evidence type="ECO:0000256" key="1">
    <source>
        <dbReference type="SAM" id="Phobius"/>
    </source>
</evidence>
<dbReference type="EMBL" id="MCBS01021510">
    <property type="protein sequence ID" value="RKF77997.1"/>
    <property type="molecule type" value="Genomic_DNA"/>
</dbReference>
<accession>A0A420ITZ7</accession>
<keyword evidence="1" id="KW-0812">Transmembrane</keyword>
<dbReference type="Proteomes" id="UP000285326">
    <property type="component" value="Unassembled WGS sequence"/>
</dbReference>
<dbReference type="CDD" id="cd11296">
    <property type="entry name" value="O-FucT_like"/>
    <property type="match status" value="1"/>
</dbReference>
<feature type="transmembrane region" description="Helical" evidence="1">
    <location>
        <begin position="12"/>
        <end position="29"/>
    </location>
</feature>
<gene>
    <name evidence="2" type="ORF">GcM1_215068</name>
</gene>
<organism evidence="2 3">
    <name type="scientific">Golovinomyces cichoracearum</name>
    <dbReference type="NCBI Taxonomy" id="62708"/>
    <lineage>
        <taxon>Eukaryota</taxon>
        <taxon>Fungi</taxon>
        <taxon>Dikarya</taxon>
        <taxon>Ascomycota</taxon>
        <taxon>Pezizomycotina</taxon>
        <taxon>Leotiomycetes</taxon>
        <taxon>Erysiphales</taxon>
        <taxon>Erysiphaceae</taxon>
        <taxon>Golovinomyces</taxon>
    </lineage>
</organism>
<dbReference type="AlphaFoldDB" id="A0A420ITZ7"/>
<dbReference type="GO" id="GO:0006004">
    <property type="term" value="P:fucose metabolic process"/>
    <property type="evidence" value="ECO:0007669"/>
    <property type="project" value="UniProtKB-KW"/>
</dbReference>
<name>A0A420ITZ7_9PEZI</name>
<proteinExistence type="predicted"/>
<keyword evidence="1" id="KW-0472">Membrane</keyword>
<evidence type="ECO:0000313" key="3">
    <source>
        <dbReference type="Proteomes" id="UP000285326"/>
    </source>
</evidence>
<reference evidence="2 3" key="1">
    <citation type="journal article" date="2018" name="BMC Genomics">
        <title>Comparative genome analyses reveal sequence features reflecting distinct modes of host-adaptation between dicot and monocot powdery mildew.</title>
        <authorList>
            <person name="Wu Y."/>
            <person name="Ma X."/>
            <person name="Pan Z."/>
            <person name="Kale S.D."/>
            <person name="Song Y."/>
            <person name="King H."/>
            <person name="Zhang Q."/>
            <person name="Presley C."/>
            <person name="Deng X."/>
            <person name="Wei C.I."/>
            <person name="Xiao S."/>
        </authorList>
    </citation>
    <scope>NUCLEOTIDE SEQUENCE [LARGE SCALE GENOMIC DNA]</scope>
    <source>
        <strain evidence="2">UMSG1</strain>
    </source>
</reference>
<comment type="caution">
    <text evidence="2">The sequence shown here is derived from an EMBL/GenBank/DDBJ whole genome shotgun (WGS) entry which is preliminary data.</text>
</comment>
<evidence type="ECO:0000313" key="2">
    <source>
        <dbReference type="EMBL" id="RKF77997.1"/>
    </source>
</evidence>